<evidence type="ECO:0000313" key="4">
    <source>
        <dbReference type="Proteomes" id="UP000826725"/>
    </source>
</evidence>
<sequence length="104" mass="11882">MAENSYDHQGSVATEEILEIKEPRLYKVLLHNDDYTTMEFVISILETVFHKSTPDATRIMLNVHNEGVGVAGIYTREISETKIAVVHELAKKNEFPLRCSMEMI</sequence>
<keyword evidence="4" id="KW-1185">Reference proteome</keyword>
<gene>
    <name evidence="1 3" type="primary">clpS</name>
    <name evidence="3" type="ORF">DGMP_29250</name>
</gene>
<protein>
    <recommendedName>
        <fullName evidence="1">ATP-dependent Clp protease adapter protein ClpS</fullName>
    </recommendedName>
</protein>
<comment type="subunit">
    <text evidence="1">Binds to the N-terminal domain of the chaperone ClpA.</text>
</comment>
<dbReference type="GO" id="GO:0030163">
    <property type="term" value="P:protein catabolic process"/>
    <property type="evidence" value="ECO:0007669"/>
    <property type="project" value="InterPro"/>
</dbReference>
<dbReference type="InterPro" id="IPR003769">
    <property type="entry name" value="ClpS_core"/>
</dbReference>
<dbReference type="PANTHER" id="PTHR33473">
    <property type="entry name" value="ATP-DEPENDENT CLP PROTEASE ADAPTER PROTEIN CLPS1, CHLOROPLASTIC"/>
    <property type="match status" value="1"/>
</dbReference>
<dbReference type="GO" id="GO:0006508">
    <property type="term" value="P:proteolysis"/>
    <property type="evidence" value="ECO:0007669"/>
    <property type="project" value="UniProtKB-UniRule"/>
</dbReference>
<dbReference type="AlphaFoldDB" id="A0A8D5FIG6"/>
<keyword evidence="3" id="KW-0378">Hydrolase</keyword>
<name>A0A8D5FIG6_9BACT</name>
<dbReference type="EMBL" id="AP024086">
    <property type="protein sequence ID" value="BCL62232.1"/>
    <property type="molecule type" value="Genomic_DNA"/>
</dbReference>
<keyword evidence="3" id="KW-0645">Protease</keyword>
<proteinExistence type="inferred from homology"/>
<organism evidence="3 4">
    <name type="scientific">Desulfomarina profundi</name>
    <dbReference type="NCBI Taxonomy" id="2772557"/>
    <lineage>
        <taxon>Bacteria</taxon>
        <taxon>Pseudomonadati</taxon>
        <taxon>Thermodesulfobacteriota</taxon>
        <taxon>Desulfobulbia</taxon>
        <taxon>Desulfobulbales</taxon>
        <taxon>Desulfobulbaceae</taxon>
        <taxon>Desulfomarina</taxon>
    </lineage>
</organism>
<dbReference type="PANTHER" id="PTHR33473:SF19">
    <property type="entry name" value="ATP-DEPENDENT CLP PROTEASE ADAPTER PROTEIN CLPS"/>
    <property type="match status" value="1"/>
</dbReference>
<dbReference type="Pfam" id="PF02617">
    <property type="entry name" value="ClpS"/>
    <property type="match status" value="1"/>
</dbReference>
<accession>A0A8D5FIG6</accession>
<dbReference type="KEGG" id="dbk:DGMP_29250"/>
<dbReference type="GO" id="GO:0008233">
    <property type="term" value="F:peptidase activity"/>
    <property type="evidence" value="ECO:0007669"/>
    <property type="project" value="UniProtKB-KW"/>
</dbReference>
<dbReference type="Proteomes" id="UP000826725">
    <property type="component" value="Chromosome"/>
</dbReference>
<dbReference type="FunFam" id="3.30.1390.10:FF:000002">
    <property type="entry name" value="ATP-dependent Clp protease adapter protein ClpS"/>
    <property type="match status" value="1"/>
</dbReference>
<dbReference type="HAMAP" id="MF_00302">
    <property type="entry name" value="ClpS"/>
    <property type="match status" value="1"/>
</dbReference>
<dbReference type="RefSeq" id="WP_228854613.1">
    <property type="nucleotide sequence ID" value="NZ_AP024086.1"/>
</dbReference>
<evidence type="ECO:0000256" key="1">
    <source>
        <dbReference type="HAMAP-Rule" id="MF_00302"/>
    </source>
</evidence>
<evidence type="ECO:0000259" key="2">
    <source>
        <dbReference type="Pfam" id="PF02617"/>
    </source>
</evidence>
<evidence type="ECO:0000313" key="3">
    <source>
        <dbReference type="EMBL" id="BCL62232.1"/>
    </source>
</evidence>
<comment type="function">
    <text evidence="1">Involved in the modulation of the specificity of the ClpAP-mediated ATP-dependent protein degradation.</text>
</comment>
<feature type="domain" description="Adaptor protein ClpS core" evidence="2">
    <location>
        <begin position="21"/>
        <end position="100"/>
    </location>
</feature>
<dbReference type="InterPro" id="IPR022935">
    <property type="entry name" value="ClpS"/>
</dbReference>
<comment type="similarity">
    <text evidence="1">Belongs to the ClpS family.</text>
</comment>
<dbReference type="NCBIfam" id="NF000672">
    <property type="entry name" value="PRK00033.1-5"/>
    <property type="match status" value="1"/>
</dbReference>
<reference evidence="3" key="1">
    <citation type="submission" date="2020-09" db="EMBL/GenBank/DDBJ databases">
        <title>Desulfogranum mesoprofundum gen. nov., sp. nov., a novel mesophilic, sulfate-reducing chemolithoautotroph isolated from a deep-sea hydrothermal vent chimney in the Suiyo Seamount.</title>
        <authorList>
            <person name="Hashimoto Y."/>
            <person name="Nakagawa S."/>
        </authorList>
    </citation>
    <scope>NUCLEOTIDE SEQUENCE</scope>
    <source>
        <strain evidence="3">KT2</strain>
    </source>
</reference>